<sequence length="131" mass="13870">MTNPFPASLPGILTLCALLALLLERMLIVIPSRAALKLPLFDLCCIGAAFLLCDLLRLRPVAALQPALLPAAADSGLAALLVAGMAILLRQASGREKAPPRPAAPSPRRAFRLGNLTTSPYHISSVRRAKK</sequence>
<reference evidence="2 3" key="1">
    <citation type="submission" date="2024-05" db="EMBL/GenBank/DDBJ databases">
        <authorList>
            <person name="De Oliveira J.P."/>
            <person name="Noriler S.A."/>
            <person name="De Oliveira A.G."/>
            <person name="Sipoli D.S."/>
        </authorList>
    </citation>
    <scope>NUCLEOTIDE SEQUENCE [LARGE SCALE GENOMIC DNA]</scope>
    <source>
        <strain evidence="2 3">LABIM186</strain>
    </source>
</reference>
<dbReference type="EMBL" id="JBDQQU010000004">
    <property type="protein sequence ID" value="MEO3953758.1"/>
    <property type="molecule type" value="Genomic_DNA"/>
</dbReference>
<comment type="caution">
    <text evidence="2">The sequence shown here is derived from an EMBL/GenBank/DDBJ whole genome shotgun (WGS) entry which is preliminary data.</text>
</comment>
<keyword evidence="1" id="KW-0472">Membrane</keyword>
<protein>
    <recommendedName>
        <fullName evidence="4">DUF2809 domain-containing protein</fullName>
    </recommendedName>
</protein>
<feature type="transmembrane region" description="Helical" evidence="1">
    <location>
        <begin position="6"/>
        <end position="23"/>
    </location>
</feature>
<keyword evidence="1" id="KW-1133">Transmembrane helix</keyword>
<feature type="transmembrane region" description="Helical" evidence="1">
    <location>
        <begin position="35"/>
        <end position="57"/>
    </location>
</feature>
<name>A0ABV0H418_9NEIS</name>
<keyword evidence="3" id="KW-1185">Reference proteome</keyword>
<evidence type="ECO:0000256" key="1">
    <source>
        <dbReference type="SAM" id="Phobius"/>
    </source>
</evidence>
<organism evidence="2 3">
    <name type="scientific">Chromobacterium piscinae</name>
    <dbReference type="NCBI Taxonomy" id="686831"/>
    <lineage>
        <taxon>Bacteria</taxon>
        <taxon>Pseudomonadati</taxon>
        <taxon>Pseudomonadota</taxon>
        <taxon>Betaproteobacteria</taxon>
        <taxon>Neisseriales</taxon>
        <taxon>Chromobacteriaceae</taxon>
        <taxon>Chromobacterium</taxon>
    </lineage>
</organism>
<dbReference type="GeneID" id="97479405"/>
<keyword evidence="1" id="KW-0812">Transmembrane</keyword>
<evidence type="ECO:0008006" key="4">
    <source>
        <dbReference type="Google" id="ProtNLM"/>
    </source>
</evidence>
<proteinExistence type="predicted"/>
<evidence type="ECO:0000313" key="2">
    <source>
        <dbReference type="EMBL" id="MEO3953758.1"/>
    </source>
</evidence>
<dbReference type="RefSeq" id="WP_221664000.1">
    <property type="nucleotide sequence ID" value="NZ_CP197095.1"/>
</dbReference>
<gene>
    <name evidence="2" type="ORF">ABH309_04760</name>
</gene>
<evidence type="ECO:0000313" key="3">
    <source>
        <dbReference type="Proteomes" id="UP001438292"/>
    </source>
</evidence>
<feature type="transmembrane region" description="Helical" evidence="1">
    <location>
        <begin position="69"/>
        <end position="89"/>
    </location>
</feature>
<dbReference type="Proteomes" id="UP001438292">
    <property type="component" value="Unassembled WGS sequence"/>
</dbReference>
<accession>A0ABV0H418</accession>